<organism evidence="1 2">
    <name type="scientific">Rhizoctonia solani</name>
    <dbReference type="NCBI Taxonomy" id="456999"/>
    <lineage>
        <taxon>Eukaryota</taxon>
        <taxon>Fungi</taxon>
        <taxon>Dikarya</taxon>
        <taxon>Basidiomycota</taxon>
        <taxon>Agaricomycotina</taxon>
        <taxon>Agaricomycetes</taxon>
        <taxon>Cantharellales</taxon>
        <taxon>Ceratobasidiaceae</taxon>
        <taxon>Rhizoctonia</taxon>
    </lineage>
</organism>
<dbReference type="EMBL" id="CAJMWT010001136">
    <property type="protein sequence ID" value="CAE6381103.1"/>
    <property type="molecule type" value="Genomic_DNA"/>
</dbReference>
<dbReference type="AlphaFoldDB" id="A0A8H2WJY3"/>
<accession>A0A8H2WJY3</accession>
<evidence type="ECO:0000313" key="1">
    <source>
        <dbReference type="EMBL" id="CAE6381103.1"/>
    </source>
</evidence>
<evidence type="ECO:0000313" key="2">
    <source>
        <dbReference type="Proteomes" id="UP000663843"/>
    </source>
</evidence>
<comment type="caution">
    <text evidence="1">The sequence shown here is derived from an EMBL/GenBank/DDBJ whole genome shotgun (WGS) entry which is preliminary data.</text>
</comment>
<gene>
    <name evidence="1" type="ORF">RDB_LOCUS24624</name>
</gene>
<protein>
    <submittedName>
        <fullName evidence="1">Uncharacterized protein</fullName>
    </submittedName>
</protein>
<name>A0A8H2WJY3_9AGAM</name>
<reference evidence="1" key="1">
    <citation type="submission" date="2021-01" db="EMBL/GenBank/DDBJ databases">
        <authorList>
            <person name="Kaushik A."/>
        </authorList>
    </citation>
    <scope>NUCLEOTIDE SEQUENCE</scope>
    <source>
        <strain evidence="1">AG2-2IIIB</strain>
    </source>
</reference>
<proteinExistence type="predicted"/>
<dbReference type="Proteomes" id="UP000663843">
    <property type="component" value="Unassembled WGS sequence"/>
</dbReference>
<sequence length="520" mass="59071">MDLPDIVHLVADFLSQSDRAHLAQASRFYFQLVMPLAWRTVTGGTQLFKLIPGARIETPGTLTGTETIHLPRNINTIDFARFKFYAKFVEHLLLFKNPAVIIKLNRWEELLRYTDRNTLLPSLSSISLGTYWPQSISHYAWIAIFSSPSIRQIETSPLIRRNLPTLSSETASAIFNLLVDRCPRIESLSIFVDPKQRTSPLENNFFSGSALEEDTGGALFGAIKHARRLCCTSSMVEHCQNTLLLLSRISELEVLQIYASQQDDANMLPSISLEPKAFSCLRSLALYDFRPQATLSILNLIASVAELTQLTLEINHNKDNKEEGPSADEFYNSNLIPTICVRTPRLTHLSIRPIWDDKSQVEINNSSLQLLASLCLKSFTFVRSQADVECLPKLFSRIRTLRWPDQPLTFQQLRQLVTYGQLEHLSMKITLSPPQMMESLQGRAVLPATPCVLEGDYGNLDALSQAEAKQFLVCLAGLSRPLILQQTIPFDHPYCDFAAERRLEELNKELKRMHREQRRK</sequence>